<evidence type="ECO:0000256" key="3">
    <source>
        <dbReference type="ARBA" id="ARBA00022692"/>
    </source>
</evidence>
<dbReference type="AlphaFoldDB" id="A0A0J7LVL0"/>
<dbReference type="STRING" id="1658765.Msub_20140"/>
<comment type="similarity">
    <text evidence="2 6">Belongs to the GDT1 family.</text>
</comment>
<proteinExistence type="inferred from homology"/>
<dbReference type="InterPro" id="IPR001727">
    <property type="entry name" value="GDT1-like"/>
</dbReference>
<dbReference type="Pfam" id="PF01169">
    <property type="entry name" value="GDT1"/>
    <property type="match status" value="2"/>
</dbReference>
<organism evidence="7 8">
    <name type="scientific">Marinobacter subterrani</name>
    <dbReference type="NCBI Taxonomy" id="1658765"/>
    <lineage>
        <taxon>Bacteria</taxon>
        <taxon>Pseudomonadati</taxon>
        <taxon>Pseudomonadota</taxon>
        <taxon>Gammaproteobacteria</taxon>
        <taxon>Pseudomonadales</taxon>
        <taxon>Marinobacteraceae</taxon>
        <taxon>Marinobacter</taxon>
    </lineage>
</organism>
<feature type="transmembrane region" description="Helical" evidence="6">
    <location>
        <begin position="37"/>
        <end position="60"/>
    </location>
</feature>
<accession>A0A0J7LVL0</accession>
<dbReference type="PANTHER" id="PTHR12608">
    <property type="entry name" value="TRANSMEMBRANE PROTEIN HTP-1 RELATED"/>
    <property type="match status" value="1"/>
</dbReference>
<dbReference type="EMBL" id="LFBU01000002">
    <property type="protein sequence ID" value="KMQ72945.1"/>
    <property type="molecule type" value="Genomic_DNA"/>
</dbReference>
<dbReference type="OrthoDB" id="9801356at2"/>
<dbReference type="PANTHER" id="PTHR12608:SF1">
    <property type="entry name" value="TRANSMEMBRANE PROTEIN 165"/>
    <property type="match status" value="1"/>
</dbReference>
<keyword evidence="4 6" id="KW-1133">Transmembrane helix</keyword>
<dbReference type="GO" id="GO:0046873">
    <property type="term" value="F:metal ion transmembrane transporter activity"/>
    <property type="evidence" value="ECO:0007669"/>
    <property type="project" value="InterPro"/>
</dbReference>
<gene>
    <name evidence="7" type="ORF">Msub_20140</name>
</gene>
<feature type="transmembrane region" description="Helical" evidence="6">
    <location>
        <begin position="164"/>
        <end position="186"/>
    </location>
</feature>
<evidence type="ECO:0000313" key="8">
    <source>
        <dbReference type="Proteomes" id="UP000036102"/>
    </source>
</evidence>
<evidence type="ECO:0000256" key="1">
    <source>
        <dbReference type="ARBA" id="ARBA00004141"/>
    </source>
</evidence>
<sequence>MDAFLASTVAVAIAEIGDKTQLLSLFLVARYATRLPIILGILVATILNHALSAWLGAWVASLIPEAWLPWILAVSFVAIALWLLIPDKDDSDDSKFLGMGAFMATTIMFFLAEIGDKTQVATVVLAARFTETFWVVVGTTVGMLLANIPVIMAGRWLMERLPLATARIGASVLFVALAIVTVWAIYVNS</sequence>
<evidence type="ECO:0000256" key="2">
    <source>
        <dbReference type="ARBA" id="ARBA00009190"/>
    </source>
</evidence>
<feature type="transmembrane region" description="Helical" evidence="6">
    <location>
        <begin position="96"/>
        <end position="112"/>
    </location>
</feature>
<evidence type="ECO:0000256" key="6">
    <source>
        <dbReference type="RuleBase" id="RU365102"/>
    </source>
</evidence>
<feature type="transmembrane region" description="Helical" evidence="6">
    <location>
        <begin position="66"/>
        <end position="84"/>
    </location>
</feature>
<keyword evidence="5 6" id="KW-0472">Membrane</keyword>
<dbReference type="RefSeq" id="WP_048497261.1">
    <property type="nucleotide sequence ID" value="NZ_LFBU01000002.1"/>
</dbReference>
<keyword evidence="3 6" id="KW-0812">Transmembrane</keyword>
<dbReference type="Proteomes" id="UP000036102">
    <property type="component" value="Unassembled WGS sequence"/>
</dbReference>
<evidence type="ECO:0000313" key="7">
    <source>
        <dbReference type="EMBL" id="KMQ72945.1"/>
    </source>
</evidence>
<name>A0A0J7LVL0_9GAMM</name>
<feature type="transmembrane region" description="Helical" evidence="6">
    <location>
        <begin position="132"/>
        <end position="152"/>
    </location>
</feature>
<keyword evidence="8" id="KW-1185">Reference proteome</keyword>
<protein>
    <recommendedName>
        <fullName evidence="6">GDT1 family protein</fullName>
    </recommendedName>
</protein>
<dbReference type="GO" id="GO:0016020">
    <property type="term" value="C:membrane"/>
    <property type="evidence" value="ECO:0007669"/>
    <property type="project" value="UniProtKB-SubCell"/>
</dbReference>
<evidence type="ECO:0000256" key="5">
    <source>
        <dbReference type="ARBA" id="ARBA00023136"/>
    </source>
</evidence>
<reference evidence="7 8" key="1">
    <citation type="submission" date="2015-06" db="EMBL/GenBank/DDBJ databases">
        <title>Marinobacter subterrani, a genetically tractable neutrophilic iron-oxidizing strain isolated from the Soudan Iron Mine.</title>
        <authorList>
            <person name="Bonis B.M."/>
            <person name="Gralnick J.A."/>
        </authorList>
    </citation>
    <scope>NUCLEOTIDE SEQUENCE [LARGE SCALE GENOMIC DNA]</scope>
    <source>
        <strain evidence="7 8">JG233</strain>
    </source>
</reference>
<dbReference type="PATRIC" id="fig|1658765.3.peg.3405"/>
<comment type="subcellular location">
    <subcellularLocation>
        <location evidence="1 6">Membrane</location>
        <topology evidence="1 6">Multi-pass membrane protein</topology>
    </subcellularLocation>
</comment>
<comment type="caution">
    <text evidence="7">The sequence shown here is derived from an EMBL/GenBank/DDBJ whole genome shotgun (WGS) entry which is preliminary data.</text>
</comment>
<evidence type="ECO:0000256" key="4">
    <source>
        <dbReference type="ARBA" id="ARBA00022989"/>
    </source>
</evidence>